<dbReference type="PIRSF" id="PIRSF036894">
    <property type="entry name" value="PMI_Firm_short"/>
    <property type="match status" value="1"/>
</dbReference>
<evidence type="ECO:0000256" key="3">
    <source>
        <dbReference type="PIRSR" id="PIRSR036894-1"/>
    </source>
</evidence>
<dbReference type="Pfam" id="PF20511">
    <property type="entry name" value="PMI_typeI_cat"/>
    <property type="match status" value="1"/>
</dbReference>
<dbReference type="GO" id="GO:0005975">
    <property type="term" value="P:carbohydrate metabolic process"/>
    <property type="evidence" value="ECO:0007669"/>
    <property type="project" value="InterPro"/>
</dbReference>
<dbReference type="EMBL" id="CP033459">
    <property type="protein sequence ID" value="QFQ13565.1"/>
    <property type="molecule type" value="Genomic_DNA"/>
</dbReference>
<dbReference type="Proteomes" id="UP000249375">
    <property type="component" value="Chromosome"/>
</dbReference>
<sequence length="322" mass="36089">MKPIKFQPLLFPKIWGGEKIAALKQYKNASAKVGESFEVSALKGECTPEIEGDDHGASLSELIEKYGAKLVGENVFQKYGTEFPILIKFIDAREPLSIQVHPDDEMAQREGMPCGKSEMWYVVQADEGASLYAGFSKDVNPDDYEKLLNDGTLTDSVNKYETRAGDAFYIPAGTIHSIGAGNLIIEVQQTSGATYRVYDFDRKDNRGKKRELHVEKARQALNFNARNDFRIDVPKEKNQPVVVKKCEYFNTHVMHLDKVLTRDYSTIDSFVILIAFEGAATLLDSEGNTITMQQGESVLYPACNESIRFTPSGNFSCFETYI</sequence>
<comment type="cofactor">
    <cofactor evidence="3">
        <name>Zn(2+)</name>
        <dbReference type="ChEBI" id="CHEBI:29105"/>
    </cofactor>
    <text evidence="3">Binds 1 zinc ion per subunit.</text>
</comment>
<gene>
    <name evidence="6" type="ORF">C7Y71_011420</name>
</gene>
<keyword evidence="1 3" id="KW-0479">Metal-binding</keyword>
<dbReference type="OrthoDB" id="9808275at2"/>
<evidence type="ECO:0000259" key="5">
    <source>
        <dbReference type="Pfam" id="PF20511"/>
    </source>
</evidence>
<dbReference type="GO" id="GO:0004476">
    <property type="term" value="F:mannose-6-phosphate isomerase activity"/>
    <property type="evidence" value="ECO:0007669"/>
    <property type="project" value="InterPro"/>
</dbReference>
<dbReference type="KEGG" id="alq:C7Y71_011420"/>
<proteinExistence type="predicted"/>
<accession>A0A5P8E953</accession>
<evidence type="ECO:0000313" key="7">
    <source>
        <dbReference type="Proteomes" id="UP000249375"/>
    </source>
</evidence>
<feature type="binding site" evidence="3">
    <location>
        <position position="176"/>
    </location>
    <ligand>
        <name>Zn(2+)</name>
        <dbReference type="ChEBI" id="CHEBI:29105"/>
    </ligand>
</feature>
<name>A0A5P8E953_9BACT</name>
<dbReference type="Gene3D" id="2.60.120.10">
    <property type="entry name" value="Jelly Rolls"/>
    <property type="match status" value="2"/>
</dbReference>
<feature type="active site" evidence="4">
    <location>
        <position position="196"/>
    </location>
</feature>
<feature type="binding site" evidence="3">
    <location>
        <position position="101"/>
    </location>
    <ligand>
        <name>Zn(2+)</name>
        <dbReference type="ChEBI" id="CHEBI:29105"/>
    </ligand>
</feature>
<organism evidence="6 7">
    <name type="scientific">Pseudoprevotella muciniphila</name>
    <dbReference type="NCBI Taxonomy" id="2133944"/>
    <lineage>
        <taxon>Bacteria</taxon>
        <taxon>Pseudomonadati</taxon>
        <taxon>Bacteroidota</taxon>
        <taxon>Bacteroidia</taxon>
        <taxon>Bacteroidales</taxon>
        <taxon>Prevotellaceae</taxon>
        <taxon>Pseudoprevotella</taxon>
    </lineage>
</organism>
<reference evidence="6 7" key="1">
    <citation type="submission" date="2018-11" db="EMBL/GenBank/DDBJ databases">
        <authorList>
            <person name="Na S.W."/>
            <person name="Baik M."/>
        </authorList>
    </citation>
    <scope>NUCLEOTIDE SEQUENCE [LARGE SCALE GENOMIC DNA]</scope>
    <source>
        <strain evidence="6 7">E39</strain>
    </source>
</reference>
<evidence type="ECO:0000313" key="6">
    <source>
        <dbReference type="EMBL" id="QFQ13565.1"/>
    </source>
</evidence>
<feature type="binding site" evidence="3">
    <location>
        <position position="118"/>
    </location>
    <ligand>
        <name>Zn(2+)</name>
        <dbReference type="ChEBI" id="CHEBI:29105"/>
    </ligand>
</feature>
<evidence type="ECO:0000256" key="2">
    <source>
        <dbReference type="ARBA" id="ARBA00022833"/>
    </source>
</evidence>
<dbReference type="GO" id="GO:0008270">
    <property type="term" value="F:zinc ion binding"/>
    <property type="evidence" value="ECO:0007669"/>
    <property type="project" value="InterPro"/>
</dbReference>
<evidence type="ECO:0000256" key="4">
    <source>
        <dbReference type="PIRSR" id="PIRSR036894-2"/>
    </source>
</evidence>
<feature type="domain" description="Phosphomannose isomerase type I catalytic" evidence="5">
    <location>
        <begin position="10"/>
        <end position="109"/>
    </location>
</feature>
<keyword evidence="7" id="KW-1185">Reference proteome</keyword>
<dbReference type="PANTHER" id="PTHR42742">
    <property type="entry name" value="TRANSCRIPTIONAL REPRESSOR MPRA"/>
    <property type="match status" value="1"/>
</dbReference>
<keyword evidence="2 3" id="KW-0862">Zinc</keyword>
<evidence type="ECO:0000256" key="1">
    <source>
        <dbReference type="ARBA" id="ARBA00022723"/>
    </source>
</evidence>
<dbReference type="SUPFAM" id="SSF51182">
    <property type="entry name" value="RmlC-like cupins"/>
    <property type="match status" value="1"/>
</dbReference>
<dbReference type="CDD" id="cd07010">
    <property type="entry name" value="cupin_PMI_type_I_N_bac"/>
    <property type="match status" value="1"/>
</dbReference>
<dbReference type="InterPro" id="IPR051804">
    <property type="entry name" value="Carb_Metab_Reg_Kinase/Isom"/>
</dbReference>
<dbReference type="InterPro" id="IPR011051">
    <property type="entry name" value="RmlC_Cupin_sf"/>
</dbReference>
<dbReference type="InterPro" id="IPR014628">
    <property type="entry name" value="Man6P_isomerase_Firm_short"/>
</dbReference>
<protein>
    <submittedName>
        <fullName evidence="6">Mannose-6-phosphate isomerase</fullName>
    </submittedName>
</protein>
<dbReference type="InterPro" id="IPR014710">
    <property type="entry name" value="RmlC-like_jellyroll"/>
</dbReference>
<dbReference type="PANTHER" id="PTHR42742:SF3">
    <property type="entry name" value="FRUCTOKINASE"/>
    <property type="match status" value="1"/>
</dbReference>
<keyword evidence="6" id="KW-0413">Isomerase</keyword>
<dbReference type="InterPro" id="IPR046457">
    <property type="entry name" value="PMI_typeI_cat"/>
</dbReference>
<dbReference type="RefSeq" id="WP_111899070.1">
    <property type="nucleotide sequence ID" value="NZ_CP033459.1"/>
</dbReference>
<dbReference type="AlphaFoldDB" id="A0A5P8E953"/>